<sequence length="231" mass="25308">MIPLDVPVELSREEARRRVLEELGKSRYAEMPQWLRDLLQWLSELLERIVTFVLGVSSGPAAAGGGINVAFVVILVLIAAGIALLIWKVGLPRWQTKRRRDAEVDLSEELEPDDYRSAAQRFAAAGDWRSAVRDRFRAVVKELEIATILDPRPARTAFEASALAGRALPEQAAALDAGARTFSEVMYGDRVADTAAYQRMAELDDRIGEAARQADLAGDEPEPAAGRGAGR</sequence>
<keyword evidence="2" id="KW-0812">Transmembrane</keyword>
<organism evidence="4 5">
    <name type="scientific">Microlunatus parietis</name>
    <dbReference type="NCBI Taxonomy" id="682979"/>
    <lineage>
        <taxon>Bacteria</taxon>
        <taxon>Bacillati</taxon>
        <taxon>Actinomycetota</taxon>
        <taxon>Actinomycetes</taxon>
        <taxon>Propionibacteriales</taxon>
        <taxon>Propionibacteriaceae</taxon>
        <taxon>Microlunatus</taxon>
    </lineage>
</organism>
<evidence type="ECO:0000259" key="3">
    <source>
        <dbReference type="Pfam" id="PF13559"/>
    </source>
</evidence>
<evidence type="ECO:0000313" key="4">
    <source>
        <dbReference type="EMBL" id="NYE69781.1"/>
    </source>
</evidence>
<dbReference type="AlphaFoldDB" id="A0A7Y9LBF5"/>
<evidence type="ECO:0000256" key="1">
    <source>
        <dbReference type="SAM" id="MobiDB-lite"/>
    </source>
</evidence>
<feature type="region of interest" description="Disordered" evidence="1">
    <location>
        <begin position="210"/>
        <end position="231"/>
    </location>
</feature>
<accession>A0A7Y9LBF5</accession>
<dbReference type="RefSeq" id="WP_179748766.1">
    <property type="nucleotide sequence ID" value="NZ_JACCBU010000001.1"/>
</dbReference>
<keyword evidence="2" id="KW-0472">Membrane</keyword>
<keyword evidence="5" id="KW-1185">Reference proteome</keyword>
<comment type="caution">
    <text evidence="4">The sequence shown here is derived from an EMBL/GenBank/DDBJ whole genome shotgun (WGS) entry which is preliminary data.</text>
</comment>
<gene>
    <name evidence="4" type="ORF">BKA15_001110</name>
</gene>
<protein>
    <recommendedName>
        <fullName evidence="3">Protein-glutamine gamma-glutamyltransferase-like C-terminal domain-containing protein</fullName>
    </recommendedName>
</protein>
<dbReference type="InterPro" id="IPR025403">
    <property type="entry name" value="TgpA-like_C"/>
</dbReference>
<dbReference type="EMBL" id="JACCBU010000001">
    <property type="protein sequence ID" value="NYE69781.1"/>
    <property type="molecule type" value="Genomic_DNA"/>
</dbReference>
<name>A0A7Y9LBF5_9ACTN</name>
<proteinExistence type="predicted"/>
<dbReference type="Proteomes" id="UP000569914">
    <property type="component" value="Unassembled WGS sequence"/>
</dbReference>
<evidence type="ECO:0000256" key="2">
    <source>
        <dbReference type="SAM" id="Phobius"/>
    </source>
</evidence>
<dbReference type="Pfam" id="PF13559">
    <property type="entry name" value="DUF4129"/>
    <property type="match status" value="1"/>
</dbReference>
<reference evidence="4 5" key="1">
    <citation type="submission" date="2020-07" db="EMBL/GenBank/DDBJ databases">
        <title>Sequencing the genomes of 1000 actinobacteria strains.</title>
        <authorList>
            <person name="Klenk H.-P."/>
        </authorList>
    </citation>
    <scope>NUCLEOTIDE SEQUENCE [LARGE SCALE GENOMIC DNA]</scope>
    <source>
        <strain evidence="4 5">DSM 22083</strain>
    </source>
</reference>
<feature type="domain" description="Protein-glutamine gamma-glutamyltransferase-like C-terminal" evidence="3">
    <location>
        <begin position="135"/>
        <end position="204"/>
    </location>
</feature>
<feature type="transmembrane region" description="Helical" evidence="2">
    <location>
        <begin position="69"/>
        <end position="90"/>
    </location>
</feature>
<keyword evidence="2" id="KW-1133">Transmembrane helix</keyword>
<evidence type="ECO:0000313" key="5">
    <source>
        <dbReference type="Proteomes" id="UP000569914"/>
    </source>
</evidence>